<evidence type="ECO:0000313" key="7">
    <source>
        <dbReference type="Proteomes" id="UP000274556"/>
    </source>
</evidence>
<keyword evidence="3" id="KW-0949">S-adenosyl-L-methionine</keyword>
<comment type="caution">
    <text evidence="6">The sequence shown here is derived from an EMBL/GenBank/DDBJ whole genome shotgun (WGS) entry which is preliminary data.</text>
</comment>
<proteinExistence type="predicted"/>
<dbReference type="SUPFAM" id="SSF53335">
    <property type="entry name" value="S-adenosyl-L-methionine-dependent methyltransferases"/>
    <property type="match status" value="1"/>
</dbReference>
<dbReference type="InterPro" id="IPR013216">
    <property type="entry name" value="Methyltransf_11"/>
</dbReference>
<dbReference type="PANTHER" id="PTHR44068">
    <property type="entry name" value="ZGC:194242"/>
    <property type="match status" value="1"/>
</dbReference>
<evidence type="ECO:0000256" key="4">
    <source>
        <dbReference type="ARBA" id="ARBA00060542"/>
    </source>
</evidence>
<gene>
    <name evidence="6" type="ORF">BDD21_1696</name>
</gene>
<feature type="domain" description="Methyltransferase type 11" evidence="5">
    <location>
        <begin position="71"/>
        <end position="169"/>
    </location>
</feature>
<organism evidence="6 7">
    <name type="scientific">Thiocapsa rosea</name>
    <dbReference type="NCBI Taxonomy" id="69360"/>
    <lineage>
        <taxon>Bacteria</taxon>
        <taxon>Pseudomonadati</taxon>
        <taxon>Pseudomonadota</taxon>
        <taxon>Gammaproteobacteria</taxon>
        <taxon>Chromatiales</taxon>
        <taxon>Chromatiaceae</taxon>
        <taxon>Thiocapsa</taxon>
    </lineage>
</organism>
<evidence type="ECO:0000259" key="5">
    <source>
        <dbReference type="Pfam" id="PF08241"/>
    </source>
</evidence>
<reference evidence="6 7" key="1">
    <citation type="submission" date="2018-10" db="EMBL/GenBank/DDBJ databases">
        <title>Genomic Encyclopedia of Archaeal and Bacterial Type Strains, Phase II (KMG-II): from individual species to whole genera.</title>
        <authorList>
            <person name="Goeker M."/>
        </authorList>
    </citation>
    <scope>NUCLEOTIDE SEQUENCE [LARGE SCALE GENOMIC DNA]</scope>
    <source>
        <strain evidence="6 7">DSM 235</strain>
    </source>
</reference>
<dbReference type="CDD" id="cd02440">
    <property type="entry name" value="AdoMet_MTases"/>
    <property type="match status" value="1"/>
</dbReference>
<dbReference type="InterPro" id="IPR029063">
    <property type="entry name" value="SAM-dependent_MTases_sf"/>
</dbReference>
<name>A0A495V954_9GAMM</name>
<sequence length="280" mass="30637">MSDTYSAVVETARTYYNSEDADNFYFHVWGGEDIHIGIYDAADEAIAAASRRTVERMAGLVPGLGPDTRVLDMGAGYGGAARWLAGHLGCRITALNLSERENARHREMNREQDLEHLIEVVDGSFETVPSPGGSYDLVWSQDAILHSGRREQVIAEAARVLRPGGRFVFTDPMQADDCPPGVLEPVLARIHLDSLGSIGAYREAAARHGLAPMEVIEMTDNLVTHYSRVREDLIQARGSLGGKVSDAYIDRMIAGLGHWVDAGSSGYLRWGILHFKKAAD</sequence>
<dbReference type="Pfam" id="PF08241">
    <property type="entry name" value="Methyltransf_11"/>
    <property type="match status" value="1"/>
</dbReference>
<evidence type="ECO:0000256" key="3">
    <source>
        <dbReference type="ARBA" id="ARBA00022691"/>
    </source>
</evidence>
<dbReference type="OrthoDB" id="529208at2"/>
<keyword evidence="1 6" id="KW-0489">Methyltransferase</keyword>
<dbReference type="RefSeq" id="WP_120796770.1">
    <property type="nucleotide sequence ID" value="NZ_RBXL01000001.1"/>
</dbReference>
<dbReference type="FunFam" id="3.40.50.150:FF:000461">
    <property type="entry name" value="Sarcosine/dimethylglycine N-methyltransferase"/>
    <property type="match status" value="1"/>
</dbReference>
<protein>
    <submittedName>
        <fullName evidence="6">Sarcosine/dimethylglycine N-methyltransferase</fullName>
    </submittedName>
</protein>
<keyword evidence="2 6" id="KW-0808">Transferase</keyword>
<dbReference type="EMBL" id="RBXL01000001">
    <property type="protein sequence ID" value="RKT44318.1"/>
    <property type="molecule type" value="Genomic_DNA"/>
</dbReference>
<dbReference type="AlphaFoldDB" id="A0A495V954"/>
<dbReference type="GO" id="GO:0032259">
    <property type="term" value="P:methylation"/>
    <property type="evidence" value="ECO:0007669"/>
    <property type="project" value="UniProtKB-KW"/>
</dbReference>
<dbReference type="Gene3D" id="3.40.50.150">
    <property type="entry name" value="Vaccinia Virus protein VP39"/>
    <property type="match status" value="1"/>
</dbReference>
<evidence type="ECO:0000256" key="2">
    <source>
        <dbReference type="ARBA" id="ARBA00022679"/>
    </source>
</evidence>
<keyword evidence="7" id="KW-1185">Reference proteome</keyword>
<accession>A0A495V954</accession>
<dbReference type="Proteomes" id="UP000274556">
    <property type="component" value="Unassembled WGS sequence"/>
</dbReference>
<dbReference type="InterPro" id="IPR050447">
    <property type="entry name" value="Erg6_SMT_methyltransf"/>
</dbReference>
<evidence type="ECO:0000256" key="1">
    <source>
        <dbReference type="ARBA" id="ARBA00022603"/>
    </source>
</evidence>
<comment type="pathway">
    <text evidence="4">Amine and polyamine biosynthesis; betaine biosynthesis via glycine pathway; betaine from glycine: step 3/3.</text>
</comment>
<dbReference type="PANTHER" id="PTHR44068:SF11">
    <property type="entry name" value="GERANYL DIPHOSPHATE 2-C-METHYLTRANSFERASE"/>
    <property type="match status" value="1"/>
</dbReference>
<evidence type="ECO:0000313" key="6">
    <source>
        <dbReference type="EMBL" id="RKT44318.1"/>
    </source>
</evidence>
<dbReference type="GO" id="GO:0052729">
    <property type="term" value="F:dimethylglycine N-methyltransferase activity"/>
    <property type="evidence" value="ECO:0007669"/>
    <property type="project" value="UniProtKB-ARBA"/>
</dbReference>
<dbReference type="GO" id="GO:0019286">
    <property type="term" value="P:glycine betaine biosynthetic process from glycine"/>
    <property type="evidence" value="ECO:0007669"/>
    <property type="project" value="UniProtKB-ARBA"/>
</dbReference>